<protein>
    <submittedName>
        <fullName evidence="2">GIY-YIG nuclease family protein</fullName>
    </submittedName>
</protein>
<dbReference type="InterPro" id="IPR000305">
    <property type="entry name" value="GIY-YIG_endonuc"/>
</dbReference>
<dbReference type="SUPFAM" id="SSF82771">
    <property type="entry name" value="GIY-YIG endonuclease"/>
    <property type="match status" value="1"/>
</dbReference>
<feature type="domain" description="GIY-YIG" evidence="1">
    <location>
        <begin position="18"/>
        <end position="106"/>
    </location>
</feature>
<comment type="caution">
    <text evidence="2">The sequence shown here is derived from an EMBL/GenBank/DDBJ whole genome shotgun (WGS) entry which is preliminary data.</text>
</comment>
<name>A0A5D4RKP8_9BACI</name>
<organism evidence="2 3">
    <name type="scientific">Bacillus infantis</name>
    <dbReference type="NCBI Taxonomy" id="324767"/>
    <lineage>
        <taxon>Bacteria</taxon>
        <taxon>Bacillati</taxon>
        <taxon>Bacillota</taxon>
        <taxon>Bacilli</taxon>
        <taxon>Bacillales</taxon>
        <taxon>Bacillaceae</taxon>
        <taxon>Bacillus</taxon>
    </lineage>
</organism>
<dbReference type="Pfam" id="PF01541">
    <property type="entry name" value="GIY-YIG"/>
    <property type="match status" value="1"/>
</dbReference>
<dbReference type="Proteomes" id="UP000322139">
    <property type="component" value="Unassembled WGS sequence"/>
</dbReference>
<dbReference type="EMBL" id="VTER01000001">
    <property type="protein sequence ID" value="TYS51923.1"/>
    <property type="molecule type" value="Genomic_DNA"/>
</dbReference>
<dbReference type="AlphaFoldDB" id="A0A5D4RKP8"/>
<accession>A0A5D4RKP8</accession>
<dbReference type="Gene3D" id="3.40.1440.10">
    <property type="entry name" value="GIY-YIG endonuclease"/>
    <property type="match status" value="1"/>
</dbReference>
<evidence type="ECO:0000313" key="2">
    <source>
        <dbReference type="EMBL" id="TYS51923.1"/>
    </source>
</evidence>
<dbReference type="RefSeq" id="WP_148972913.1">
    <property type="nucleotide sequence ID" value="NZ_VTER01000001.1"/>
</dbReference>
<dbReference type="InterPro" id="IPR035901">
    <property type="entry name" value="GIY-YIG_endonuc_sf"/>
</dbReference>
<reference evidence="2 3" key="1">
    <citation type="submission" date="2019-08" db="EMBL/GenBank/DDBJ databases">
        <title>Bacillus genomes from the desert of Cuatro Cienegas, Coahuila.</title>
        <authorList>
            <person name="Olmedo-Alvarez G."/>
        </authorList>
    </citation>
    <scope>NUCLEOTIDE SEQUENCE [LARGE SCALE GENOMIC DNA]</scope>
    <source>
        <strain evidence="2 3">CH446_14T</strain>
    </source>
</reference>
<evidence type="ECO:0000259" key="1">
    <source>
        <dbReference type="Pfam" id="PF01541"/>
    </source>
</evidence>
<proteinExistence type="predicted"/>
<sequence>MDRKKELKNQFKEAPVEAGVFQIKNKHNHKMFIGSTRNLKTLNGLKFSLETGSYVNKHLQDDWRKYGMDAFEISVIEVLKKKEDPYYNEKEALAELEEKWHEHFQPYGEKGYHTPPNK</sequence>
<gene>
    <name evidence="2" type="ORF">FZD51_00275</name>
</gene>
<dbReference type="CDD" id="cd10451">
    <property type="entry name" value="GIY-YIG_LuxR_like"/>
    <property type="match status" value="1"/>
</dbReference>
<evidence type="ECO:0000313" key="3">
    <source>
        <dbReference type="Proteomes" id="UP000322139"/>
    </source>
</evidence>